<feature type="domain" description="Rhodanese" evidence="4">
    <location>
        <begin position="656"/>
        <end position="759"/>
    </location>
</feature>
<keyword evidence="2" id="KW-0677">Repeat</keyword>
<proteinExistence type="predicted"/>
<evidence type="ECO:0000256" key="3">
    <source>
        <dbReference type="SAM" id="SignalP"/>
    </source>
</evidence>
<feature type="domain" description="Rhodanese" evidence="4">
    <location>
        <begin position="104"/>
        <end position="200"/>
    </location>
</feature>
<dbReference type="Gene3D" id="3.40.250.10">
    <property type="entry name" value="Rhodanese-like domain"/>
    <property type="match status" value="4"/>
</dbReference>
<keyword evidence="3" id="KW-0732">Signal</keyword>
<dbReference type="Proteomes" id="UP000035681">
    <property type="component" value="Unplaced"/>
</dbReference>
<evidence type="ECO:0000259" key="4">
    <source>
        <dbReference type="PROSITE" id="PS50206"/>
    </source>
</evidence>
<reference evidence="6" key="1">
    <citation type="submission" date="2024-02" db="UniProtKB">
        <authorList>
            <consortium name="WormBaseParasite"/>
        </authorList>
    </citation>
    <scope>IDENTIFICATION</scope>
</reference>
<evidence type="ECO:0000313" key="6">
    <source>
        <dbReference type="WBParaSite" id="TCONS_00011876.p1"/>
    </source>
</evidence>
<dbReference type="InterPro" id="IPR001307">
    <property type="entry name" value="Thiosulphate_STrfase_CS"/>
</dbReference>
<dbReference type="WBParaSite" id="TCONS_00011876.p1">
    <property type="protein sequence ID" value="TCONS_00011876.p1"/>
    <property type="gene ID" value="XLOC_006865"/>
</dbReference>
<evidence type="ECO:0000313" key="5">
    <source>
        <dbReference type="Proteomes" id="UP000035681"/>
    </source>
</evidence>
<dbReference type="InterPro" id="IPR001763">
    <property type="entry name" value="Rhodanese-like_dom"/>
</dbReference>
<feature type="domain" description="Rhodanese" evidence="4">
    <location>
        <begin position="241"/>
        <end position="344"/>
    </location>
</feature>
<dbReference type="PROSITE" id="PS50206">
    <property type="entry name" value="RHODANESE_3"/>
    <property type="match status" value="4"/>
</dbReference>
<feature type="chain" id="PRO_5041942280" evidence="3">
    <location>
        <begin position="20"/>
        <end position="763"/>
    </location>
</feature>
<name>A0AAF5I2N1_STRER</name>
<dbReference type="GO" id="GO:0004792">
    <property type="term" value="F:thiosulfate-cyanide sulfurtransferase activity"/>
    <property type="evidence" value="ECO:0007669"/>
    <property type="project" value="InterPro"/>
</dbReference>
<evidence type="ECO:0000256" key="1">
    <source>
        <dbReference type="ARBA" id="ARBA00022679"/>
    </source>
</evidence>
<sequence length="763" mass="87704">MIKVIKISILKFFMILSSSRIFHLSSFKKSCISYYCTKSSKLSKIIDTTTLNSIITNEEKDDTIKILDCTYVSGAKPNPEKFMNDEYGRFDNLMKKESSHKTMYISSRIPTASFFDINCAMYPGTFERFSFYPEGEFEKYMQKLGINKNDHLILYGRGVFGGNMFAARCLRLLQYYGQEKISLLNGGLGKWINDGYKTVSGEEVPKSEGNWKSKKCLKDMLITFDDLIIKDKDGKTIFDKAGDEFTFLDSRPHDQFVASFIDGSNNLPVSKLLNNDGTIADKREILELLKDLKIDINKPIISYCNTGTQASLVSFIFEYLLGVKTKLYNGSLTELSERDPAQKYVLLSTFFHMNCKLYPGIYKDDYLIFYSRDSVNGNTFADVNISFLSGCKEDWYGNNKNDKITVFEKLEKKDSCEKYIFDEILFFTKQVINSNSAFKSKSNNFIEYQRFLSNNYILCYLKFITAEELNEAIKKDSNDFKILDCTYFVESKPDPVWFKEHEYGKFDILMEKDTLHKQAYAVEHIPGAIFFDLDCAMYPGEIERFSFYPKEIFQEYIRTLGINEGDHLVLYSRGPAGGNMFSARVFRLFQMYGQKKLSLLSGGLGKWKALEFPIEHDVKIVKNKGNWTAKCNLKTVIDYHILTKKDSEGKDLFDEAGSTVTILDGRPEVQFKASHLKGFQNLPLELLINEDGTLKSKEDVTLLLEKLNIKTDKQIVTTCLTGTQASLISFVFENILNKETAFYNGSLMEIQHRDPSRIRLNKK</sequence>
<dbReference type="GO" id="GO:0005739">
    <property type="term" value="C:mitochondrion"/>
    <property type="evidence" value="ECO:0007669"/>
    <property type="project" value="TreeGrafter"/>
</dbReference>
<dbReference type="PROSITE" id="PS00380">
    <property type="entry name" value="RHODANESE_1"/>
    <property type="match status" value="1"/>
</dbReference>
<dbReference type="Pfam" id="PF00581">
    <property type="entry name" value="Rhodanese"/>
    <property type="match status" value="4"/>
</dbReference>
<dbReference type="InterPro" id="IPR036873">
    <property type="entry name" value="Rhodanese-like_dom_sf"/>
</dbReference>
<dbReference type="PANTHER" id="PTHR11364:SF27">
    <property type="entry name" value="SULFURTRANSFERASE"/>
    <property type="match status" value="1"/>
</dbReference>
<dbReference type="SMART" id="SM00450">
    <property type="entry name" value="RHOD"/>
    <property type="match status" value="4"/>
</dbReference>
<dbReference type="InterPro" id="IPR045078">
    <property type="entry name" value="TST/MPST-like"/>
</dbReference>
<feature type="signal peptide" evidence="3">
    <location>
        <begin position="1"/>
        <end position="19"/>
    </location>
</feature>
<dbReference type="AlphaFoldDB" id="A0AAF5I2N1"/>
<evidence type="ECO:0000256" key="2">
    <source>
        <dbReference type="ARBA" id="ARBA00022737"/>
    </source>
</evidence>
<dbReference type="CDD" id="cd01448">
    <property type="entry name" value="TST_Repeat_1"/>
    <property type="match status" value="2"/>
</dbReference>
<accession>A0AAF5I2N1</accession>
<organism evidence="5 6">
    <name type="scientific">Strongyloides stercoralis</name>
    <name type="common">Threadworm</name>
    <dbReference type="NCBI Taxonomy" id="6248"/>
    <lineage>
        <taxon>Eukaryota</taxon>
        <taxon>Metazoa</taxon>
        <taxon>Ecdysozoa</taxon>
        <taxon>Nematoda</taxon>
        <taxon>Chromadorea</taxon>
        <taxon>Rhabditida</taxon>
        <taxon>Tylenchina</taxon>
        <taxon>Panagrolaimomorpha</taxon>
        <taxon>Strongyloidoidea</taxon>
        <taxon>Strongyloididae</taxon>
        <taxon>Strongyloides</taxon>
    </lineage>
</organism>
<keyword evidence="5" id="KW-1185">Reference proteome</keyword>
<feature type="domain" description="Rhodanese" evidence="4">
    <location>
        <begin position="518"/>
        <end position="616"/>
    </location>
</feature>
<protein>
    <submittedName>
        <fullName evidence="6">Rhodanese domain-containing protein</fullName>
    </submittedName>
</protein>
<keyword evidence="1" id="KW-0808">Transferase</keyword>
<dbReference type="PANTHER" id="PTHR11364">
    <property type="entry name" value="THIOSULFATE SULFERTANSFERASE"/>
    <property type="match status" value="1"/>
</dbReference>
<dbReference type="SUPFAM" id="SSF52821">
    <property type="entry name" value="Rhodanese/Cell cycle control phosphatase"/>
    <property type="match status" value="4"/>
</dbReference>